<dbReference type="PANTHER" id="PTHR36221:SF1">
    <property type="entry name" value="DUF742 DOMAIN-CONTAINING PROTEIN"/>
    <property type="match status" value="1"/>
</dbReference>
<dbReference type="AlphaFoldDB" id="A0A917XP90"/>
<protein>
    <recommendedName>
        <fullName evidence="3">DUF742 domain-containing protein</fullName>
    </recommendedName>
</protein>
<sequence>MSAQEPRDPGEDMSEDMSEDTSFVRPFIITGGRAEPLQTDLRLETLVMAVGAPDESLAFERRHIVTVCAQPTTVAEVAHRVGVPLGVARVLISDLVVAGQLACRQPAELPLQLLERIRDHVRAL</sequence>
<dbReference type="InterPro" id="IPR007995">
    <property type="entry name" value="DUF742"/>
</dbReference>
<organism evidence="1 2">
    <name type="scientific">Streptomyces fuscichromogenes</name>
    <dbReference type="NCBI Taxonomy" id="1324013"/>
    <lineage>
        <taxon>Bacteria</taxon>
        <taxon>Bacillati</taxon>
        <taxon>Actinomycetota</taxon>
        <taxon>Actinomycetes</taxon>
        <taxon>Kitasatosporales</taxon>
        <taxon>Streptomycetaceae</taxon>
        <taxon>Streptomyces</taxon>
    </lineage>
</organism>
<comment type="caution">
    <text evidence="1">The sequence shown here is derived from an EMBL/GenBank/DDBJ whole genome shotgun (WGS) entry which is preliminary data.</text>
</comment>
<dbReference type="RefSeq" id="WP_229713768.1">
    <property type="nucleotide sequence ID" value="NZ_BMML01000039.1"/>
</dbReference>
<reference evidence="1" key="2">
    <citation type="submission" date="2020-09" db="EMBL/GenBank/DDBJ databases">
        <authorList>
            <person name="Sun Q."/>
            <person name="Zhou Y."/>
        </authorList>
    </citation>
    <scope>NUCLEOTIDE SEQUENCE</scope>
    <source>
        <strain evidence="1">CGMCC 4.7110</strain>
    </source>
</reference>
<evidence type="ECO:0000313" key="1">
    <source>
        <dbReference type="EMBL" id="GGN43223.1"/>
    </source>
</evidence>
<reference evidence="1" key="1">
    <citation type="journal article" date="2014" name="Int. J. Syst. Evol. Microbiol.">
        <title>Complete genome sequence of Corynebacterium casei LMG S-19264T (=DSM 44701T), isolated from a smear-ripened cheese.</title>
        <authorList>
            <consortium name="US DOE Joint Genome Institute (JGI-PGF)"/>
            <person name="Walter F."/>
            <person name="Albersmeier A."/>
            <person name="Kalinowski J."/>
            <person name="Ruckert C."/>
        </authorList>
    </citation>
    <scope>NUCLEOTIDE SEQUENCE</scope>
    <source>
        <strain evidence="1">CGMCC 4.7110</strain>
    </source>
</reference>
<dbReference type="PANTHER" id="PTHR36221">
    <property type="entry name" value="DUF742 DOMAIN-CONTAINING PROTEIN"/>
    <property type="match status" value="1"/>
</dbReference>
<accession>A0A917XP90</accession>
<name>A0A917XP90_9ACTN</name>
<keyword evidence="2" id="KW-1185">Reference proteome</keyword>
<dbReference type="Proteomes" id="UP000653411">
    <property type="component" value="Unassembled WGS sequence"/>
</dbReference>
<gene>
    <name evidence="1" type="ORF">GCM10011578_093250</name>
</gene>
<dbReference type="Pfam" id="PF05331">
    <property type="entry name" value="DUF742"/>
    <property type="match status" value="1"/>
</dbReference>
<proteinExistence type="predicted"/>
<evidence type="ECO:0008006" key="3">
    <source>
        <dbReference type="Google" id="ProtNLM"/>
    </source>
</evidence>
<evidence type="ECO:0000313" key="2">
    <source>
        <dbReference type="Proteomes" id="UP000653411"/>
    </source>
</evidence>
<dbReference type="EMBL" id="BMML01000039">
    <property type="protein sequence ID" value="GGN43223.1"/>
    <property type="molecule type" value="Genomic_DNA"/>
</dbReference>